<dbReference type="AlphaFoldDB" id="A0A0A1YFA3"/>
<evidence type="ECO:0000313" key="2">
    <source>
        <dbReference type="EMBL" id="KFX68602.1"/>
    </source>
</evidence>
<protein>
    <recommendedName>
        <fullName evidence="4">RapA2 cadherin-like domain-containing protein</fullName>
    </recommendedName>
</protein>
<dbReference type="Gene3D" id="2.60.40.2810">
    <property type="match status" value="2"/>
</dbReference>
<sequence length="742" mass="76797">MYKWPGILVMALGLGAVVVSPVQAELSAVDPGPYTAATGHFPRWYEDADGLALELCQSKALSSRAAAAPDTYMCTLAAEPGVYDDSLPMVFPNNFPGELFWFLAETSIPEVGNSGYELEVYGAALEAAFALELPADGDQQSFARIRIRASVPVAGTYTVTHPYGVETFVVTTPGRRAINLTRDIGIAAPGDFSGALTGNIGPFLRSVNGPYTETNPETGTLETFVGDPNLTEPVTGSPNNTNFVRIEGPAGVIESNLFVVSGKLLDSRPATPVAVERSSYSRTATQTRIEVFATSPADSTLCFRESLALVDGTPPSPCLIDMTGDNNGYFFAHNSAPQALPPFVVVTASHPTGVTQPTSLSSRLSDIVKIDSARFSWDDRRLIVQASSSDAVAIPDLVAQGFGRLSKAGTLQTLTVDDLPQPPASITVKSAAGGSDTEAVTVVGSPPPVGPNQPPLAVDDSAATSAGVPVTINLLANDSDPDGDTPLSVVELTQPATGQGSVALNGSTSAIYTPPAAVNGAPLLVTFTYRVQDARGERSDPATVTVTVSPNQAPVAVNDSAATLGTALTIDVLANDSDPEGNIPLSIVGLTQPAPGQGTVSTDGATLTYTPPASITSAFTATFSYQAQDSLGAVSTPATVSVSVSPQPAAENLTVANAVVRDRTRNRYRWDLDGQTSLATGNTITVEVSTTTGPVTLGTATLSLAGRWRISVDTTDITPSANPTATVRSAFGTVVSVPLVIR</sequence>
<evidence type="ECO:0008006" key="4">
    <source>
        <dbReference type="Google" id="ProtNLM"/>
    </source>
</evidence>
<proteinExistence type="predicted"/>
<dbReference type="Pfam" id="PF17963">
    <property type="entry name" value="Big_9"/>
    <property type="match status" value="2"/>
</dbReference>
<accession>A0A0A1YFA3</accession>
<comment type="caution">
    <text evidence="2">The sequence shown here is derived from an EMBL/GenBank/DDBJ whole genome shotgun (WGS) entry which is preliminary data.</text>
</comment>
<keyword evidence="3" id="KW-1185">Reference proteome</keyword>
<organism evidence="2 3">
    <name type="scientific">Pseudomonas taeanensis MS-3</name>
    <dbReference type="NCBI Taxonomy" id="1395571"/>
    <lineage>
        <taxon>Bacteria</taxon>
        <taxon>Pseudomonadati</taxon>
        <taxon>Pseudomonadota</taxon>
        <taxon>Gammaproteobacteria</taxon>
        <taxon>Pseudomonadales</taxon>
        <taxon>Pseudomonadaceae</taxon>
        <taxon>Pseudomonas</taxon>
    </lineage>
</organism>
<gene>
    <name evidence="2" type="ORF">TMS3_0118325</name>
</gene>
<name>A0A0A1YFA3_9PSED</name>
<feature type="compositionally biased region" description="Pro residues" evidence="1">
    <location>
        <begin position="445"/>
        <end position="454"/>
    </location>
</feature>
<dbReference type="RefSeq" id="WP_025166651.1">
    <property type="nucleotide sequence ID" value="NZ_AWSQ01000005.1"/>
</dbReference>
<evidence type="ECO:0000313" key="3">
    <source>
        <dbReference type="Proteomes" id="UP000030063"/>
    </source>
</evidence>
<dbReference type="EMBL" id="AWSQ01000005">
    <property type="protein sequence ID" value="KFX68602.1"/>
    <property type="molecule type" value="Genomic_DNA"/>
</dbReference>
<feature type="region of interest" description="Disordered" evidence="1">
    <location>
        <begin position="429"/>
        <end position="454"/>
    </location>
</feature>
<dbReference type="Proteomes" id="UP000030063">
    <property type="component" value="Unassembled WGS sequence"/>
</dbReference>
<reference evidence="2 3" key="1">
    <citation type="journal article" date="2014" name="Genome Announc.">
        <title>Draft Genome Sequence of Petroleum Oil-Degrading Marine Bacterium Pseudomonas taeanensis Strain MS-3, Isolated from a Crude Oil-Contaminated Seashore.</title>
        <authorList>
            <person name="Lee S.Y."/>
            <person name="Kim S.H."/>
            <person name="Lee D.G."/>
            <person name="Shin S."/>
            <person name="Yun S.H."/>
            <person name="Choi C.W."/>
            <person name="Chung Y.H."/>
            <person name="Choi J.S."/>
            <person name="Kahng H.Y."/>
            <person name="Kim S.I."/>
        </authorList>
    </citation>
    <scope>NUCLEOTIDE SEQUENCE [LARGE SCALE GENOMIC DNA]</scope>
    <source>
        <strain evidence="2 3">MS-3</strain>
    </source>
</reference>
<evidence type="ECO:0000256" key="1">
    <source>
        <dbReference type="SAM" id="MobiDB-lite"/>
    </source>
</evidence>
<dbReference type="OrthoDB" id="7006393at2"/>
<dbReference type="STRING" id="1395571.TMS3_0118325"/>
<dbReference type="eggNOG" id="COG4254">
    <property type="taxonomic scope" value="Bacteria"/>
</dbReference>